<dbReference type="InterPro" id="IPR021109">
    <property type="entry name" value="Peptidase_aspartic_dom_sf"/>
</dbReference>
<dbReference type="Gene3D" id="3.30.70.270">
    <property type="match status" value="1"/>
</dbReference>
<dbReference type="PANTHER" id="PTHR35046:SF9">
    <property type="entry name" value="RNA-DIRECTED DNA POLYMERASE"/>
    <property type="match status" value="1"/>
</dbReference>
<dbReference type="Gene3D" id="2.40.70.10">
    <property type="entry name" value="Acid Proteases"/>
    <property type="match status" value="1"/>
</dbReference>
<reference evidence="3 4" key="1">
    <citation type="submission" date="2017-11" db="EMBL/GenBank/DDBJ databases">
        <title>De-novo sequencing of pomegranate (Punica granatum L.) genome.</title>
        <authorList>
            <person name="Akparov Z."/>
            <person name="Amiraslanov A."/>
            <person name="Hajiyeva S."/>
            <person name="Abbasov M."/>
            <person name="Kaur K."/>
            <person name="Hamwieh A."/>
            <person name="Solovyev V."/>
            <person name="Salamov A."/>
            <person name="Braich B."/>
            <person name="Kosarev P."/>
            <person name="Mahmoud A."/>
            <person name="Hajiyev E."/>
            <person name="Babayeva S."/>
            <person name="Izzatullayeva V."/>
            <person name="Mammadov A."/>
            <person name="Mammadov A."/>
            <person name="Sharifova S."/>
            <person name="Ojaghi J."/>
            <person name="Eynullazada K."/>
            <person name="Bayramov B."/>
            <person name="Abdulazimova A."/>
            <person name="Shahmuradov I."/>
        </authorList>
    </citation>
    <scope>NUCLEOTIDE SEQUENCE [LARGE SCALE GENOMIC DNA]</scope>
    <source>
        <strain evidence="4">cv. AG2017</strain>
        <tissue evidence="3">Leaf</tissue>
    </source>
</reference>
<evidence type="ECO:0000256" key="1">
    <source>
        <dbReference type="SAM" id="MobiDB-lite"/>
    </source>
</evidence>
<dbReference type="FunFam" id="3.30.70.270:FF:000020">
    <property type="entry name" value="Transposon Tf2-6 polyprotein-like Protein"/>
    <property type="match status" value="1"/>
</dbReference>
<dbReference type="Pfam" id="PF17919">
    <property type="entry name" value="RT_RNaseH_2"/>
    <property type="match status" value="1"/>
</dbReference>
<dbReference type="Proteomes" id="UP000233551">
    <property type="component" value="Unassembled WGS sequence"/>
</dbReference>
<comment type="caution">
    <text evidence="3">The sequence shown here is derived from an EMBL/GenBank/DDBJ whole genome shotgun (WGS) entry which is preliminary data.</text>
</comment>
<dbReference type="AlphaFoldDB" id="A0A2I0IHC8"/>
<dbReference type="InterPro" id="IPR041577">
    <property type="entry name" value="RT_RNaseH_2"/>
</dbReference>
<feature type="domain" description="Reverse transcriptase/retrotransposon-derived protein RNase H-like" evidence="2">
    <location>
        <begin position="310"/>
        <end position="385"/>
    </location>
</feature>
<feature type="region of interest" description="Disordered" evidence="1">
    <location>
        <begin position="1"/>
        <end position="24"/>
    </location>
</feature>
<dbReference type="InterPro" id="IPR043128">
    <property type="entry name" value="Rev_trsase/Diguanyl_cyclase"/>
</dbReference>
<keyword evidence="4" id="KW-1185">Reference proteome</keyword>
<organism evidence="3 4">
    <name type="scientific">Punica granatum</name>
    <name type="common">Pomegranate</name>
    <dbReference type="NCBI Taxonomy" id="22663"/>
    <lineage>
        <taxon>Eukaryota</taxon>
        <taxon>Viridiplantae</taxon>
        <taxon>Streptophyta</taxon>
        <taxon>Embryophyta</taxon>
        <taxon>Tracheophyta</taxon>
        <taxon>Spermatophyta</taxon>
        <taxon>Magnoliopsida</taxon>
        <taxon>eudicotyledons</taxon>
        <taxon>Gunneridae</taxon>
        <taxon>Pentapetalae</taxon>
        <taxon>rosids</taxon>
        <taxon>malvids</taxon>
        <taxon>Myrtales</taxon>
        <taxon>Lythraceae</taxon>
        <taxon>Punica</taxon>
    </lineage>
</organism>
<dbReference type="PANTHER" id="PTHR35046">
    <property type="entry name" value="ZINC KNUCKLE (CCHC-TYPE) FAMILY PROTEIN"/>
    <property type="match status" value="1"/>
</dbReference>
<evidence type="ECO:0000259" key="2">
    <source>
        <dbReference type="Pfam" id="PF17919"/>
    </source>
</evidence>
<proteinExistence type="predicted"/>
<accession>A0A2I0IHC8</accession>
<protein>
    <recommendedName>
        <fullName evidence="2">Reverse transcriptase/retrotransposon-derived protein RNase H-like domain-containing protein</fullName>
    </recommendedName>
</protein>
<sequence>MTIQSTQEIESEDEGVDEEVSGGAQGENVEFADEGEMLMICRVLSSEAKLEEEQRENLFRTWCTIQNKVCGVIIDNGSCINVASTTLMEKLNLATTKNPCPYKLRWLNDQGEARVTQQARVPFSIGKMYKDEVEFVDVFSAELPEGLPPIWGIEHQIDLVPGSALPNRPAYWCNPNEAKELQRQVNELLEKGYVRESMSPCSVPALLVPKKDGSMRMCVDSRAINKITVKYRYLIPRLDDMLDELNGSKQGVEVDEEKVKAIREWPTPTTASEVRSFHGLASFYRRFVKNFSTILAPLTECTKKGTEFKWSESAQRSFEIIKEKLYAAPILALPDFSKTFEIECDASRVGVGAVLMQDKRPIAYFSEKLSGVSLNYSTYDKEFYVLI</sequence>
<dbReference type="STRING" id="22663.A0A2I0IHC8"/>
<evidence type="ECO:0000313" key="3">
    <source>
        <dbReference type="EMBL" id="PKI43100.1"/>
    </source>
</evidence>
<dbReference type="EMBL" id="PGOL01003087">
    <property type="protein sequence ID" value="PKI43100.1"/>
    <property type="molecule type" value="Genomic_DNA"/>
</dbReference>
<dbReference type="Gene3D" id="3.10.20.370">
    <property type="match status" value="1"/>
</dbReference>
<name>A0A2I0IHC8_PUNGR</name>
<gene>
    <name evidence="3" type="ORF">CRG98_036511</name>
</gene>
<evidence type="ECO:0000313" key="4">
    <source>
        <dbReference type="Proteomes" id="UP000233551"/>
    </source>
</evidence>
<dbReference type="SUPFAM" id="SSF56672">
    <property type="entry name" value="DNA/RNA polymerases"/>
    <property type="match status" value="1"/>
</dbReference>
<feature type="compositionally biased region" description="Acidic residues" evidence="1">
    <location>
        <begin position="9"/>
        <end position="20"/>
    </location>
</feature>
<dbReference type="CDD" id="cd00303">
    <property type="entry name" value="retropepsin_like"/>
    <property type="match status" value="1"/>
</dbReference>
<dbReference type="InterPro" id="IPR043502">
    <property type="entry name" value="DNA/RNA_pol_sf"/>
</dbReference>